<sequence>KYNPVDDLAREDDLPSNYKNDLQRLYSGNSGSQRSSRIPTNLITLPLCAWQSEISGRCIKTPIRPRESNARAEYQVRHTGQK</sequence>
<evidence type="ECO:0000256" key="1">
    <source>
        <dbReference type="SAM" id="MobiDB-lite"/>
    </source>
</evidence>
<feature type="non-terminal residue" evidence="2">
    <location>
        <position position="1"/>
    </location>
</feature>
<evidence type="ECO:0000313" key="2">
    <source>
        <dbReference type="EMBL" id="KAK1131323.1"/>
    </source>
</evidence>
<accession>A0AA40KSL4</accession>
<dbReference type="EMBL" id="JAHYIQ010000006">
    <property type="protein sequence ID" value="KAK1131323.1"/>
    <property type="molecule type" value="Genomic_DNA"/>
</dbReference>
<dbReference type="AlphaFoldDB" id="A0AA40KSL4"/>
<organism evidence="2 3">
    <name type="scientific">Melipona bicolor</name>
    <dbReference type="NCBI Taxonomy" id="60889"/>
    <lineage>
        <taxon>Eukaryota</taxon>
        <taxon>Metazoa</taxon>
        <taxon>Ecdysozoa</taxon>
        <taxon>Arthropoda</taxon>
        <taxon>Hexapoda</taxon>
        <taxon>Insecta</taxon>
        <taxon>Pterygota</taxon>
        <taxon>Neoptera</taxon>
        <taxon>Endopterygota</taxon>
        <taxon>Hymenoptera</taxon>
        <taxon>Apocrita</taxon>
        <taxon>Aculeata</taxon>
        <taxon>Apoidea</taxon>
        <taxon>Anthophila</taxon>
        <taxon>Apidae</taxon>
        <taxon>Melipona</taxon>
    </lineage>
</organism>
<proteinExistence type="predicted"/>
<feature type="compositionally biased region" description="Polar residues" evidence="1">
    <location>
        <begin position="26"/>
        <end position="37"/>
    </location>
</feature>
<keyword evidence="3" id="KW-1185">Reference proteome</keyword>
<feature type="region of interest" description="Disordered" evidence="1">
    <location>
        <begin position="1"/>
        <end position="37"/>
    </location>
</feature>
<name>A0AA40KSL4_9HYME</name>
<comment type="caution">
    <text evidence="2">The sequence shown here is derived from an EMBL/GenBank/DDBJ whole genome shotgun (WGS) entry which is preliminary data.</text>
</comment>
<evidence type="ECO:0000313" key="3">
    <source>
        <dbReference type="Proteomes" id="UP001177670"/>
    </source>
</evidence>
<dbReference type="Proteomes" id="UP001177670">
    <property type="component" value="Unassembled WGS sequence"/>
</dbReference>
<reference evidence="2" key="1">
    <citation type="submission" date="2021-10" db="EMBL/GenBank/DDBJ databases">
        <title>Melipona bicolor Genome sequencing and assembly.</title>
        <authorList>
            <person name="Araujo N.S."/>
            <person name="Arias M.C."/>
        </authorList>
    </citation>
    <scope>NUCLEOTIDE SEQUENCE</scope>
    <source>
        <strain evidence="2">USP_2M_L1-L4_2017</strain>
        <tissue evidence="2">Whole body</tissue>
    </source>
</reference>
<protein>
    <submittedName>
        <fullName evidence="2">Uncharacterized protein</fullName>
    </submittedName>
</protein>
<gene>
    <name evidence="2" type="ORF">K0M31_017610</name>
</gene>